<dbReference type="Proteomes" id="UP000238169">
    <property type="component" value="Unassembled WGS sequence"/>
</dbReference>
<evidence type="ECO:0000313" key="1">
    <source>
        <dbReference type="EMBL" id="SPB13796.1"/>
    </source>
</evidence>
<dbReference type="EMBL" id="OGTP01000002">
    <property type="protein sequence ID" value="SPB13796.1"/>
    <property type="molecule type" value="Genomic_DNA"/>
</dbReference>
<accession>A0A2U3I140</accession>
<organism evidence="1 2">
    <name type="scientific">Caballeronia novacaledonica</name>
    <dbReference type="NCBI Taxonomy" id="1544861"/>
    <lineage>
        <taxon>Bacteria</taxon>
        <taxon>Pseudomonadati</taxon>
        <taxon>Pseudomonadota</taxon>
        <taxon>Betaproteobacteria</taxon>
        <taxon>Burkholderiales</taxon>
        <taxon>Burkholderiaceae</taxon>
        <taxon>Caballeronia</taxon>
    </lineage>
</organism>
<dbReference type="RefSeq" id="WP_106853538.1">
    <property type="nucleotide sequence ID" value="NZ_OGTP01000002.1"/>
</dbReference>
<proteinExistence type="predicted"/>
<keyword evidence="2" id="KW-1185">Reference proteome</keyword>
<dbReference type="OrthoDB" id="9135426at2"/>
<evidence type="ECO:0000313" key="2">
    <source>
        <dbReference type="Proteomes" id="UP000238169"/>
    </source>
</evidence>
<protein>
    <submittedName>
        <fullName evidence="1">Uncharacterized protein</fullName>
    </submittedName>
</protein>
<sequence>MSCDTHAASALLAKSITQNLTIMANGINRYFLQDTKSFIQSNYLTTAGIFRPPQGASKVDLVREEGVEPSVVRIVPRDQIEADEAIRAHWVPQGGYCDVPIIGGEKNFVFTPDFSGCSLLVDQRDATTYRVYHVTGGSQYFTSEYATKRSADDRLAAAMTYEFYGTAGAPRAVMFMKFEENRWWIYYQSQTGAGYGLSGGNAVARVQGSQLTDSIRLAGRMPVSRPEREVPLYTGDRLCDGQLVIPDADRNVKRDGRRQDLLTEMWIY</sequence>
<gene>
    <name evidence="1" type="ORF">NOV72_01061</name>
</gene>
<dbReference type="AlphaFoldDB" id="A0A2U3I140"/>
<reference evidence="2" key="1">
    <citation type="submission" date="2018-01" db="EMBL/GenBank/DDBJ databases">
        <authorList>
            <person name="Peeters C."/>
        </authorList>
    </citation>
    <scope>NUCLEOTIDE SEQUENCE [LARGE SCALE GENOMIC DNA]</scope>
</reference>
<name>A0A2U3I140_9BURK</name>